<organism evidence="3 4">
    <name type="scientific">Sporichthya brevicatena</name>
    <dbReference type="NCBI Taxonomy" id="171442"/>
    <lineage>
        <taxon>Bacteria</taxon>
        <taxon>Bacillati</taxon>
        <taxon>Actinomycetota</taxon>
        <taxon>Actinomycetes</taxon>
        <taxon>Sporichthyales</taxon>
        <taxon>Sporichthyaceae</taxon>
        <taxon>Sporichthya</taxon>
    </lineage>
</organism>
<evidence type="ECO:0000313" key="3">
    <source>
        <dbReference type="EMBL" id="GAA0622186.1"/>
    </source>
</evidence>
<keyword evidence="4" id="KW-1185">Reference proteome</keyword>
<accession>A0ABN1GX23</accession>
<dbReference type="PANTHER" id="PTHR30469">
    <property type="entry name" value="MULTIDRUG RESISTANCE PROTEIN MDTA"/>
    <property type="match status" value="1"/>
</dbReference>
<gene>
    <name evidence="3" type="ORF">GCM10009547_26290</name>
</gene>
<comment type="caution">
    <text evidence="3">The sequence shown here is derived from an EMBL/GenBank/DDBJ whole genome shotgun (WGS) entry which is preliminary data.</text>
</comment>
<dbReference type="InterPro" id="IPR006143">
    <property type="entry name" value="RND_pump_MFP"/>
</dbReference>
<dbReference type="PRINTS" id="PR01490">
    <property type="entry name" value="RTXTOXIND"/>
</dbReference>
<dbReference type="Proteomes" id="UP001500957">
    <property type="component" value="Unassembled WGS sequence"/>
</dbReference>
<protein>
    <recommendedName>
        <fullName evidence="2">YknX-like C-terminal permuted SH3-like domain-containing protein</fullName>
    </recommendedName>
</protein>
<evidence type="ECO:0000313" key="4">
    <source>
        <dbReference type="Proteomes" id="UP001500957"/>
    </source>
</evidence>
<reference evidence="3 4" key="1">
    <citation type="journal article" date="2019" name="Int. J. Syst. Evol. Microbiol.">
        <title>The Global Catalogue of Microorganisms (GCM) 10K type strain sequencing project: providing services to taxonomists for standard genome sequencing and annotation.</title>
        <authorList>
            <consortium name="The Broad Institute Genomics Platform"/>
            <consortium name="The Broad Institute Genome Sequencing Center for Infectious Disease"/>
            <person name="Wu L."/>
            <person name="Ma J."/>
        </authorList>
    </citation>
    <scope>NUCLEOTIDE SEQUENCE [LARGE SCALE GENOMIC DNA]</scope>
    <source>
        <strain evidence="3 4">JCM 10671</strain>
    </source>
</reference>
<dbReference type="NCBIfam" id="TIGR01730">
    <property type="entry name" value="RND_mfp"/>
    <property type="match status" value="1"/>
</dbReference>
<name>A0ABN1GX23_9ACTN</name>
<dbReference type="SUPFAM" id="SSF111369">
    <property type="entry name" value="HlyD-like secretion proteins"/>
    <property type="match status" value="1"/>
</dbReference>
<dbReference type="InterPro" id="IPR058637">
    <property type="entry name" value="YknX-like_C"/>
</dbReference>
<feature type="domain" description="YknX-like C-terminal permuted SH3-like" evidence="2">
    <location>
        <begin position="374"/>
        <end position="438"/>
    </location>
</feature>
<dbReference type="Gene3D" id="2.40.50.100">
    <property type="match status" value="1"/>
</dbReference>
<comment type="similarity">
    <text evidence="1">Belongs to the membrane fusion protein (MFP) (TC 8.A.1) family.</text>
</comment>
<dbReference type="EMBL" id="BAAAHE010000020">
    <property type="protein sequence ID" value="GAA0622186.1"/>
    <property type="molecule type" value="Genomic_DNA"/>
</dbReference>
<evidence type="ECO:0000259" key="2">
    <source>
        <dbReference type="Pfam" id="PF25989"/>
    </source>
</evidence>
<sequence>MVLAAGLCLTGLSACGGDGKSVELGTVERRSVAEVVEAAGAVVARTQVTLRAPAAATVDTLLVKSGQTVKKGDILLTLDSPAAEDALAAAQAAAAEVGDARISIPAGGNLSDSESTKAALKAFDDAEAVARLLPEGPARDAALAQTASLRASFTAAQAQAQAAIDRFTAGLGSLGEALSSISAAGRLQTQAAVAAARRTVEALTIKAPADGVVTLGSGTGGSGADPSALLGALPAEALGQASALLGATGGGAGSAAGGPVGVGSPVEAGGLLATIIDDSELTLRAEVDETDILTVTEGIGAEIELDAVPGAVYPAAVRFIDLAPTTSARGGVSYAVTLALEPGRFPNGEEAPRPRPGMSAVVGLKVAEADNTMSVPASALVRDGARDTVWVVENGKAVRREVKLGAEGEEYVEVLSGVSVGDTVVVRGADEIREGAKV</sequence>
<evidence type="ECO:0000256" key="1">
    <source>
        <dbReference type="ARBA" id="ARBA00009477"/>
    </source>
</evidence>
<dbReference type="Pfam" id="PF25989">
    <property type="entry name" value="YknX_C"/>
    <property type="match status" value="1"/>
</dbReference>
<dbReference type="Gene3D" id="2.40.30.170">
    <property type="match status" value="1"/>
</dbReference>
<dbReference type="Gene3D" id="2.40.420.20">
    <property type="match status" value="1"/>
</dbReference>
<proteinExistence type="inferred from homology"/>